<dbReference type="PATRIC" id="fig|280871.6.peg.3165"/>
<feature type="transmembrane region" description="Helical" evidence="1">
    <location>
        <begin position="118"/>
        <end position="139"/>
    </location>
</feature>
<keyword evidence="1" id="KW-1133">Transmembrane helix</keyword>
<keyword evidence="1" id="KW-0472">Membrane</keyword>
<evidence type="ECO:0000313" key="3">
    <source>
        <dbReference type="Proteomes" id="UP000032221"/>
    </source>
</evidence>
<proteinExistence type="predicted"/>
<organism evidence="2 3">
    <name type="scientific">Mycolicibacterium llatzerense</name>
    <dbReference type="NCBI Taxonomy" id="280871"/>
    <lineage>
        <taxon>Bacteria</taxon>
        <taxon>Bacillati</taxon>
        <taxon>Actinomycetota</taxon>
        <taxon>Actinomycetes</taxon>
        <taxon>Mycobacteriales</taxon>
        <taxon>Mycobacteriaceae</taxon>
        <taxon>Mycolicibacterium</taxon>
    </lineage>
</organism>
<name>A0A0D1LJ89_9MYCO</name>
<dbReference type="PIRSF" id="PIRSF010219">
    <property type="entry name" value="UCP010219"/>
    <property type="match status" value="1"/>
</dbReference>
<gene>
    <name evidence="2" type="ORF">TL10_15240</name>
</gene>
<evidence type="ECO:0000313" key="2">
    <source>
        <dbReference type="EMBL" id="KIU16066.1"/>
    </source>
</evidence>
<comment type="caution">
    <text evidence="2">The sequence shown here is derived from an EMBL/GenBank/DDBJ whole genome shotgun (WGS) entry which is preliminary data.</text>
</comment>
<dbReference type="OrthoDB" id="5244221at2"/>
<keyword evidence="1" id="KW-0812">Transmembrane</keyword>
<dbReference type="EMBL" id="JXST01000020">
    <property type="protein sequence ID" value="KIU16066.1"/>
    <property type="molecule type" value="Genomic_DNA"/>
</dbReference>
<accession>A0A0D1LJ89</accession>
<dbReference type="STRING" id="280871.TL10_15240"/>
<keyword evidence="3" id="KW-1185">Reference proteome</keyword>
<reference evidence="2 3" key="1">
    <citation type="submission" date="2015-01" db="EMBL/GenBank/DDBJ databases">
        <title>Genome sequence of Mycobacterium llatzerense and Mycobacterium immunogenum recovered from brain abscess.</title>
        <authorList>
            <person name="Greninger A.L."/>
            <person name="Langelier C."/>
            <person name="Cunningham G."/>
            <person name="Chiu C.Y."/>
            <person name="Miller S."/>
        </authorList>
    </citation>
    <scope>NUCLEOTIDE SEQUENCE [LARGE SCALE GENOMIC DNA]</scope>
    <source>
        <strain evidence="2 3">CLUC14</strain>
    </source>
</reference>
<feature type="transmembrane region" description="Helical" evidence="1">
    <location>
        <begin position="164"/>
        <end position="185"/>
    </location>
</feature>
<feature type="transmembrane region" description="Helical" evidence="1">
    <location>
        <begin position="95"/>
        <end position="112"/>
    </location>
</feature>
<dbReference type="Proteomes" id="UP000032221">
    <property type="component" value="Unassembled WGS sequence"/>
</dbReference>
<dbReference type="AlphaFoldDB" id="A0A0D1LJ89"/>
<sequence length="238" mass="25750">MTFPDKGTADSEQAEADVEIIAEAQEDDRDAKLTAHVLLEQMGGVSGLIYSSLPVLVFVPISSFFGLTAAIYSALGVAGLVLVWRLARRESVQPAVSGFIGVGISALIAYLIGASKGYFLLGIWSSLIYAGVFTISIVIRRPLVGYGWSWVTGHDRSWRDIRRAVLAFDIATAVWVLVFAARFLVQNHLYGQDQTGLLGVARIAMGWPLTAVAALASYLAIRTAQKALRDAEHHVTED</sequence>
<protein>
    <submittedName>
        <fullName evidence="2">Membrane protein</fullName>
    </submittedName>
</protein>
<dbReference type="Pfam" id="PF11361">
    <property type="entry name" value="DUF3159"/>
    <property type="match status" value="1"/>
</dbReference>
<evidence type="ECO:0000256" key="1">
    <source>
        <dbReference type="SAM" id="Phobius"/>
    </source>
</evidence>
<feature type="transmembrane region" description="Helical" evidence="1">
    <location>
        <begin position="55"/>
        <end position="83"/>
    </location>
</feature>
<feature type="transmembrane region" description="Helical" evidence="1">
    <location>
        <begin position="197"/>
        <end position="221"/>
    </location>
</feature>
<dbReference type="InterPro" id="IPR016566">
    <property type="entry name" value="UCP010219"/>
</dbReference>